<keyword evidence="8 17" id="KW-0479">Metal-binding</keyword>
<feature type="binding site" evidence="17">
    <location>
        <position position="96"/>
    </location>
    <ligand>
        <name>[4Fe-4S] cluster</name>
        <dbReference type="ChEBI" id="CHEBI:49883"/>
    </ligand>
</feature>
<evidence type="ECO:0000256" key="9">
    <source>
        <dbReference type="ARBA" id="ARBA00022785"/>
    </source>
</evidence>
<keyword evidence="7 17" id="KW-0819">tRNA processing</keyword>
<accession>A0A9Q7F083</accession>
<keyword evidence="9 17" id="KW-0671">Queuosine biosynthesis</keyword>
<dbReference type="PANTHER" id="PTHR36701">
    <property type="entry name" value="EPOXYQUEUOSINE REDUCTASE QUEH"/>
    <property type="match status" value="1"/>
</dbReference>
<dbReference type="GO" id="GO:0051539">
    <property type="term" value="F:4 iron, 4 sulfur cluster binding"/>
    <property type="evidence" value="ECO:0007669"/>
    <property type="project" value="UniProtKB-UniRule"/>
</dbReference>
<evidence type="ECO:0000256" key="4">
    <source>
        <dbReference type="ARBA" id="ARBA00012622"/>
    </source>
</evidence>
<evidence type="ECO:0000256" key="1">
    <source>
        <dbReference type="ARBA" id="ARBA00002268"/>
    </source>
</evidence>
<comment type="function">
    <text evidence="1 17">Catalyzes the conversion of epoxyqueuosine (oQ) to queuosine (Q), which is a hypermodified base found in the wobble positions of tRNA(Asp), tRNA(Asn), tRNA(His) and tRNA(Tyr).</text>
</comment>
<comment type="catalytic activity">
    <reaction evidence="16 17">
        <text>epoxyqueuosine(34) in tRNA + AH2 = queuosine(34) in tRNA + A + H2O</text>
        <dbReference type="Rhea" id="RHEA:32159"/>
        <dbReference type="Rhea" id="RHEA-COMP:18571"/>
        <dbReference type="Rhea" id="RHEA-COMP:18582"/>
        <dbReference type="ChEBI" id="CHEBI:13193"/>
        <dbReference type="ChEBI" id="CHEBI:15377"/>
        <dbReference type="ChEBI" id="CHEBI:17499"/>
        <dbReference type="ChEBI" id="CHEBI:194431"/>
        <dbReference type="ChEBI" id="CHEBI:194443"/>
        <dbReference type="EC" id="1.17.99.6"/>
    </reaction>
</comment>
<evidence type="ECO:0000256" key="17">
    <source>
        <dbReference type="HAMAP-Rule" id="MF_02089"/>
    </source>
</evidence>
<evidence type="ECO:0000313" key="18">
    <source>
        <dbReference type="EMBL" id="QTX33671.1"/>
    </source>
</evidence>
<evidence type="ECO:0000256" key="10">
    <source>
        <dbReference type="ARBA" id="ARBA00023002"/>
    </source>
</evidence>
<protein>
    <recommendedName>
        <fullName evidence="5 17">Epoxyqueuosine reductase QueH</fullName>
        <ecNumber evidence="4 17">1.17.99.6</ecNumber>
    </recommendedName>
    <alternativeName>
        <fullName evidence="15 17">Queuosine biosynthesis protein QueH</fullName>
    </alternativeName>
</protein>
<keyword evidence="13 17" id="KW-1015">Disulfide bond</keyword>
<dbReference type="Pfam" id="PF02677">
    <property type="entry name" value="QueH"/>
    <property type="match status" value="1"/>
</dbReference>
<dbReference type="GO" id="GO:0052693">
    <property type="term" value="F:epoxyqueuosine reductase activity"/>
    <property type="evidence" value="ECO:0007669"/>
    <property type="project" value="UniProtKB-UniRule"/>
</dbReference>
<dbReference type="AlphaFoldDB" id="A0A9Q7F083"/>
<gene>
    <name evidence="17" type="primary">queH</name>
    <name evidence="18" type="ORF">KAR29_04100</name>
</gene>
<dbReference type="GO" id="GO:0046872">
    <property type="term" value="F:metal ion binding"/>
    <property type="evidence" value="ECO:0007669"/>
    <property type="project" value="UniProtKB-KW"/>
</dbReference>
<feature type="binding site" evidence="17">
    <location>
        <position position="18"/>
    </location>
    <ligand>
        <name>[4Fe-4S] cluster</name>
        <dbReference type="ChEBI" id="CHEBI:49883"/>
    </ligand>
</feature>
<keyword evidence="12 17" id="KW-0411">Iron-sulfur</keyword>
<keyword evidence="6 17" id="KW-0004">4Fe-4S</keyword>
<dbReference type="HAMAP" id="MF_02089">
    <property type="entry name" value="QueH"/>
    <property type="match status" value="1"/>
</dbReference>
<evidence type="ECO:0000256" key="14">
    <source>
        <dbReference type="ARBA" id="ARBA00023284"/>
    </source>
</evidence>
<dbReference type="EMBL" id="CP072943">
    <property type="protein sequence ID" value="QTX33671.1"/>
    <property type="molecule type" value="Genomic_DNA"/>
</dbReference>
<dbReference type="PANTHER" id="PTHR36701:SF1">
    <property type="entry name" value="EPOXYQUEUOSINE REDUCTASE QUEH"/>
    <property type="match status" value="1"/>
</dbReference>
<evidence type="ECO:0000256" key="8">
    <source>
        <dbReference type="ARBA" id="ARBA00022723"/>
    </source>
</evidence>
<evidence type="ECO:0000256" key="7">
    <source>
        <dbReference type="ARBA" id="ARBA00022694"/>
    </source>
</evidence>
<dbReference type="SUPFAM" id="SSF52402">
    <property type="entry name" value="Adenine nucleotide alpha hydrolases-like"/>
    <property type="match status" value="1"/>
</dbReference>
<proteinExistence type="inferred from homology"/>
<dbReference type="InterPro" id="IPR014729">
    <property type="entry name" value="Rossmann-like_a/b/a_fold"/>
</dbReference>
<dbReference type="GO" id="GO:0008616">
    <property type="term" value="P:tRNA queuosine(34) biosynthetic process"/>
    <property type="evidence" value="ECO:0007669"/>
    <property type="project" value="UniProtKB-UniRule"/>
</dbReference>
<keyword evidence="14 17" id="KW-0676">Redox-active center</keyword>
<keyword evidence="11 17" id="KW-0408">Iron</keyword>
<evidence type="ECO:0000256" key="16">
    <source>
        <dbReference type="ARBA" id="ARBA00047415"/>
    </source>
</evidence>
<feature type="disulfide bond" description="Redox-active" evidence="17">
    <location>
        <begin position="178"/>
        <end position="180"/>
    </location>
</feature>
<name>A0A9Q7F083_9BACT</name>
<evidence type="ECO:0000256" key="6">
    <source>
        <dbReference type="ARBA" id="ARBA00022485"/>
    </source>
</evidence>
<evidence type="ECO:0000256" key="5">
    <source>
        <dbReference type="ARBA" id="ARBA00016895"/>
    </source>
</evidence>
<feature type="binding site" evidence="17">
    <location>
        <position position="99"/>
    </location>
    <ligand>
        <name>[4Fe-4S] cluster</name>
        <dbReference type="ChEBI" id="CHEBI:49883"/>
    </ligand>
</feature>
<comment type="similarity">
    <text evidence="3 17">Belongs to the QueH family.</text>
</comment>
<evidence type="ECO:0000256" key="13">
    <source>
        <dbReference type="ARBA" id="ARBA00023157"/>
    </source>
</evidence>
<sequence>MKATGPETKEKVLLHLCCAPDGTVPWPDLLAEGYAVEGFFYGNNIHPEEEFRRRLDAARILASSLGCPLHVLSYDPQSWIETTRGLAREPEGGARCLLCFRLQLEAAGDLAGSLGFSLLATTLTISPHKDVTAVNAVGREVAARRGLVWLDRIWRKGGGFVRSVAESRRLALYRQKYCGCLYSLRGDEDREKKP</sequence>
<dbReference type="Proteomes" id="UP000671879">
    <property type="component" value="Chromosome"/>
</dbReference>
<keyword evidence="19" id="KW-1185">Reference proteome</keyword>
<evidence type="ECO:0000256" key="12">
    <source>
        <dbReference type="ARBA" id="ARBA00023014"/>
    </source>
</evidence>
<dbReference type="InterPro" id="IPR003828">
    <property type="entry name" value="QueH"/>
</dbReference>
<keyword evidence="10 17" id="KW-0560">Oxidoreductase</keyword>
<reference evidence="19" key="1">
    <citation type="submission" date="2021-04" db="EMBL/GenBank/DDBJ databases">
        <title>A novel Synergistetes isolate from a pyrite-forming mixed culture.</title>
        <authorList>
            <person name="Bunk B."/>
            <person name="Sproer C."/>
            <person name="Spring S."/>
            <person name="Pester M."/>
        </authorList>
    </citation>
    <scope>NUCLEOTIDE SEQUENCE [LARGE SCALE GENOMIC DNA]</scope>
    <source>
        <strain evidence="19">J.5.4.2-T.3.5.2</strain>
    </source>
</reference>
<dbReference type="KEGG" id="aram:KAR29_04100"/>
<evidence type="ECO:0000256" key="3">
    <source>
        <dbReference type="ARBA" id="ARBA00008207"/>
    </source>
</evidence>
<dbReference type="EC" id="1.17.99.6" evidence="4 17"/>
<comment type="pathway">
    <text evidence="2 17">tRNA modification; tRNA-queuosine biosynthesis.</text>
</comment>
<dbReference type="Gene3D" id="3.40.50.620">
    <property type="entry name" value="HUPs"/>
    <property type="match status" value="1"/>
</dbReference>
<evidence type="ECO:0000256" key="15">
    <source>
        <dbReference type="ARBA" id="ARBA00031446"/>
    </source>
</evidence>
<organism evidence="18 19">
    <name type="scientific">Aminithiophilus ramosus</name>
    <dbReference type="NCBI Taxonomy" id="3029084"/>
    <lineage>
        <taxon>Bacteria</taxon>
        <taxon>Thermotogati</taxon>
        <taxon>Synergistota</taxon>
        <taxon>Synergistia</taxon>
        <taxon>Synergistales</taxon>
        <taxon>Aminithiophilaceae</taxon>
        <taxon>Aminithiophilus</taxon>
    </lineage>
</organism>
<evidence type="ECO:0000313" key="19">
    <source>
        <dbReference type="Proteomes" id="UP000671879"/>
    </source>
</evidence>
<evidence type="ECO:0000256" key="11">
    <source>
        <dbReference type="ARBA" id="ARBA00023004"/>
    </source>
</evidence>
<evidence type="ECO:0000256" key="2">
    <source>
        <dbReference type="ARBA" id="ARBA00004691"/>
    </source>
</evidence>
<feature type="binding site" evidence="17">
    <location>
        <position position="17"/>
    </location>
    <ligand>
        <name>[4Fe-4S] cluster</name>
        <dbReference type="ChEBI" id="CHEBI:49883"/>
    </ligand>
</feature>